<comment type="caution">
    <text evidence="2">The sequence shown here is derived from an EMBL/GenBank/DDBJ whole genome shotgun (WGS) entry which is preliminary data.</text>
</comment>
<evidence type="ECO:0000256" key="1">
    <source>
        <dbReference type="SAM" id="MobiDB-lite"/>
    </source>
</evidence>
<evidence type="ECO:0000313" key="2">
    <source>
        <dbReference type="EMBL" id="KAG5515996.1"/>
    </source>
</evidence>
<dbReference type="EMBL" id="JACTNZ010000013">
    <property type="protein sequence ID" value="KAG5515996.1"/>
    <property type="molecule type" value="Genomic_DNA"/>
</dbReference>
<reference evidence="2 3" key="1">
    <citation type="submission" date="2020-08" db="EMBL/GenBank/DDBJ databases">
        <title>Plant Genome Project.</title>
        <authorList>
            <person name="Zhang R.-G."/>
        </authorList>
    </citation>
    <scope>NUCLEOTIDE SEQUENCE [LARGE SCALE GENOMIC DNA]</scope>
    <source>
        <strain evidence="2">WSP0</strain>
        <tissue evidence="2">Leaf</tissue>
    </source>
</reference>
<evidence type="ECO:0008006" key="4">
    <source>
        <dbReference type="Google" id="ProtNLM"/>
    </source>
</evidence>
<keyword evidence="3" id="KW-1185">Reference proteome</keyword>
<evidence type="ECO:0000313" key="3">
    <source>
        <dbReference type="Proteomes" id="UP000823749"/>
    </source>
</evidence>
<feature type="region of interest" description="Disordered" evidence="1">
    <location>
        <begin position="1"/>
        <end position="28"/>
    </location>
</feature>
<organism evidence="2 3">
    <name type="scientific">Rhododendron griersonianum</name>
    <dbReference type="NCBI Taxonomy" id="479676"/>
    <lineage>
        <taxon>Eukaryota</taxon>
        <taxon>Viridiplantae</taxon>
        <taxon>Streptophyta</taxon>
        <taxon>Embryophyta</taxon>
        <taxon>Tracheophyta</taxon>
        <taxon>Spermatophyta</taxon>
        <taxon>Magnoliopsida</taxon>
        <taxon>eudicotyledons</taxon>
        <taxon>Gunneridae</taxon>
        <taxon>Pentapetalae</taxon>
        <taxon>asterids</taxon>
        <taxon>Ericales</taxon>
        <taxon>Ericaceae</taxon>
        <taxon>Ericoideae</taxon>
        <taxon>Rhodoreae</taxon>
        <taxon>Rhododendron</taxon>
    </lineage>
</organism>
<proteinExistence type="predicted"/>
<dbReference type="AlphaFoldDB" id="A0AAV6HV63"/>
<accession>A0AAV6HV63</accession>
<feature type="compositionally biased region" description="Basic and acidic residues" evidence="1">
    <location>
        <begin position="19"/>
        <end position="28"/>
    </location>
</feature>
<name>A0AAV6HV63_9ERIC</name>
<protein>
    <recommendedName>
        <fullName evidence="4">Ribosomal protein S14</fullName>
    </recommendedName>
</protein>
<feature type="compositionally biased region" description="Polar residues" evidence="1">
    <location>
        <begin position="1"/>
        <end position="11"/>
    </location>
</feature>
<sequence length="62" mass="7466">MKTIPLSQRKGQSFQRSESSSRREESFHRRLRQRLVGEWSRLGLRSRPWCISVGKRVRVWPV</sequence>
<dbReference type="Proteomes" id="UP000823749">
    <property type="component" value="Chromosome 13"/>
</dbReference>
<gene>
    <name evidence="2" type="ORF">RHGRI_036888</name>
</gene>